<feature type="region of interest" description="Disordered" evidence="1">
    <location>
        <begin position="1"/>
        <end position="20"/>
    </location>
</feature>
<comment type="caution">
    <text evidence="2">The sequence shown here is derived from an EMBL/GenBank/DDBJ whole genome shotgun (WGS) entry which is preliminary data.</text>
</comment>
<dbReference type="Proteomes" id="UP000251960">
    <property type="component" value="Chromosome 3"/>
</dbReference>
<sequence>TLVGKPKHPLRPCLVPSTKL</sequence>
<accession>A0A3L6FD04</accession>
<protein>
    <submittedName>
        <fullName evidence="2">Uncharacterized protein</fullName>
    </submittedName>
</protein>
<feature type="compositionally biased region" description="Basic residues" evidence="1">
    <location>
        <begin position="1"/>
        <end position="10"/>
    </location>
</feature>
<gene>
    <name evidence="2" type="ORF">Zm00014a_030278</name>
</gene>
<evidence type="ECO:0000313" key="2">
    <source>
        <dbReference type="EMBL" id="PWZ30181.1"/>
    </source>
</evidence>
<reference evidence="2" key="1">
    <citation type="journal article" date="2018" name="Nat. Genet.">
        <title>Extensive intraspecific gene order and gene structural variations between Mo17 and other maize genomes.</title>
        <authorList>
            <person name="Sun S."/>
            <person name="Zhou Y."/>
            <person name="Chen J."/>
            <person name="Shi J."/>
            <person name="Zhao H."/>
            <person name="Zhao H."/>
            <person name="Song W."/>
            <person name="Zhang M."/>
            <person name="Cui Y."/>
            <person name="Dong X."/>
            <person name="Liu H."/>
            <person name="Ma X."/>
            <person name="Jiao Y."/>
            <person name="Wang B."/>
            <person name="Wei X."/>
            <person name="Stein J.C."/>
            <person name="Glaubitz J.C."/>
            <person name="Lu F."/>
            <person name="Yu G."/>
            <person name="Liang C."/>
            <person name="Fengler K."/>
            <person name="Li B."/>
            <person name="Rafalski A."/>
            <person name="Schnable P.S."/>
            <person name="Ware D.H."/>
            <person name="Buckler E.S."/>
            <person name="Lai J."/>
        </authorList>
    </citation>
    <scope>NUCLEOTIDE SEQUENCE [LARGE SCALE GENOMIC DNA]</scope>
    <source>
        <tissue evidence="2">Seedling</tissue>
    </source>
</reference>
<dbReference type="EMBL" id="NCVQ01000004">
    <property type="protein sequence ID" value="PWZ30181.1"/>
    <property type="molecule type" value="Genomic_DNA"/>
</dbReference>
<proteinExistence type="predicted"/>
<organism evidence="2">
    <name type="scientific">Zea mays</name>
    <name type="common">Maize</name>
    <dbReference type="NCBI Taxonomy" id="4577"/>
    <lineage>
        <taxon>Eukaryota</taxon>
        <taxon>Viridiplantae</taxon>
        <taxon>Streptophyta</taxon>
        <taxon>Embryophyta</taxon>
        <taxon>Tracheophyta</taxon>
        <taxon>Spermatophyta</taxon>
        <taxon>Magnoliopsida</taxon>
        <taxon>Liliopsida</taxon>
        <taxon>Poales</taxon>
        <taxon>Poaceae</taxon>
        <taxon>PACMAD clade</taxon>
        <taxon>Panicoideae</taxon>
        <taxon>Andropogonodae</taxon>
        <taxon>Andropogoneae</taxon>
        <taxon>Tripsacinae</taxon>
        <taxon>Zea</taxon>
    </lineage>
</organism>
<feature type="non-terminal residue" evidence="2">
    <location>
        <position position="1"/>
    </location>
</feature>
<name>A0A3L6FD04_MAIZE</name>
<evidence type="ECO:0000256" key="1">
    <source>
        <dbReference type="SAM" id="MobiDB-lite"/>
    </source>
</evidence>
<dbReference type="AlphaFoldDB" id="A0A3L6FD04"/>